<gene>
    <name evidence="2" type="ORF">GQ55_8G143900</name>
</gene>
<feature type="domain" description="At1g61320/AtMIF1 LRR" evidence="1">
    <location>
        <begin position="55"/>
        <end position="310"/>
    </location>
</feature>
<dbReference type="PANTHER" id="PTHR34145:SF38">
    <property type="entry name" value="EXPRESSED PROTEIN"/>
    <property type="match status" value="1"/>
</dbReference>
<dbReference type="Gene3D" id="3.80.10.10">
    <property type="entry name" value="Ribonuclease Inhibitor"/>
    <property type="match status" value="1"/>
</dbReference>
<dbReference type="InterPro" id="IPR053772">
    <property type="entry name" value="At1g61320/At1g61330-like"/>
</dbReference>
<keyword evidence="3" id="KW-1185">Reference proteome</keyword>
<dbReference type="PANTHER" id="PTHR34145">
    <property type="entry name" value="OS02G0105600 PROTEIN"/>
    <property type="match status" value="1"/>
</dbReference>
<dbReference type="Pfam" id="PF23622">
    <property type="entry name" value="LRR_At1g61320_AtMIF1"/>
    <property type="match status" value="1"/>
</dbReference>
<dbReference type="InterPro" id="IPR032675">
    <property type="entry name" value="LRR_dom_sf"/>
</dbReference>
<reference evidence="2 3" key="1">
    <citation type="submission" date="2018-04" db="EMBL/GenBank/DDBJ databases">
        <title>WGS assembly of Panicum hallii var. hallii HAL2.</title>
        <authorList>
            <person name="Lovell J."/>
            <person name="Jenkins J."/>
            <person name="Lowry D."/>
            <person name="Mamidi S."/>
            <person name="Sreedasyam A."/>
            <person name="Weng X."/>
            <person name="Barry K."/>
            <person name="Bonette J."/>
            <person name="Campitelli B."/>
            <person name="Daum C."/>
            <person name="Gordon S."/>
            <person name="Gould B."/>
            <person name="Lipzen A."/>
            <person name="MacQueen A."/>
            <person name="Palacio-Mejia J."/>
            <person name="Plott C."/>
            <person name="Shakirov E."/>
            <person name="Shu S."/>
            <person name="Yoshinaga Y."/>
            <person name="Zane M."/>
            <person name="Rokhsar D."/>
            <person name="Grimwood J."/>
            <person name="Schmutz J."/>
            <person name="Juenger T."/>
        </authorList>
    </citation>
    <scope>NUCLEOTIDE SEQUENCE [LARGE SCALE GENOMIC DNA]</scope>
    <source>
        <strain evidence="3">cv. HAL2</strain>
    </source>
</reference>
<evidence type="ECO:0000313" key="3">
    <source>
        <dbReference type="Proteomes" id="UP000244336"/>
    </source>
</evidence>
<organism evidence="2 3">
    <name type="scientific">Panicum hallii var. hallii</name>
    <dbReference type="NCBI Taxonomy" id="1504633"/>
    <lineage>
        <taxon>Eukaryota</taxon>
        <taxon>Viridiplantae</taxon>
        <taxon>Streptophyta</taxon>
        <taxon>Embryophyta</taxon>
        <taxon>Tracheophyta</taxon>
        <taxon>Spermatophyta</taxon>
        <taxon>Magnoliopsida</taxon>
        <taxon>Liliopsida</taxon>
        <taxon>Poales</taxon>
        <taxon>Poaceae</taxon>
        <taxon>PACMAD clade</taxon>
        <taxon>Panicoideae</taxon>
        <taxon>Panicodae</taxon>
        <taxon>Paniceae</taxon>
        <taxon>Panicinae</taxon>
        <taxon>Panicum</taxon>
        <taxon>Panicum sect. Panicum</taxon>
    </lineage>
</organism>
<evidence type="ECO:0000313" key="2">
    <source>
        <dbReference type="EMBL" id="PUZ44743.1"/>
    </source>
</evidence>
<dbReference type="AlphaFoldDB" id="A0A2T7CNA8"/>
<evidence type="ECO:0000259" key="1">
    <source>
        <dbReference type="Pfam" id="PF23622"/>
    </source>
</evidence>
<dbReference type="OrthoDB" id="683458at2759"/>
<protein>
    <recommendedName>
        <fullName evidence="1">At1g61320/AtMIF1 LRR domain-containing protein</fullName>
    </recommendedName>
</protein>
<dbReference type="Proteomes" id="UP000244336">
    <property type="component" value="Chromosome 8"/>
</dbReference>
<accession>A0A2T7CNA8</accession>
<sequence>MQDAARAACVSRELLQSWRCYPELRFSSKTLALNEQHTCVRDRKDREILSRIDSILRNRSGVWVKRLKFEFRFLRKVPTNYIDRWLEAATPGLEELTLELPRDGQVKYRFPCKLFSDEKGCSIQSLCLDACSFHPDIGSCNFRSLKRMHLSSVRINTEEIGSFPPNSLALEHLERWHCHEIASLKLPCTLRRLSFLRVGRCDTLQMTQSDAPCLSTFHYEGPILPLSFGDSLQLKDIKISVYPWFNLFNHARTVLPTVAPNLETLFLTSAYEVGTFSSSSWVPGKFLHLKYLELAIVGPKTQTGLYYDTCLWFLFSILFQHWKLSYCTYFIFHLSQ</sequence>
<dbReference type="SUPFAM" id="SSF52047">
    <property type="entry name" value="RNI-like"/>
    <property type="match status" value="1"/>
</dbReference>
<dbReference type="EMBL" id="CM009756">
    <property type="protein sequence ID" value="PUZ44743.1"/>
    <property type="molecule type" value="Genomic_DNA"/>
</dbReference>
<dbReference type="Gramene" id="PUZ44743">
    <property type="protein sequence ID" value="PUZ44743"/>
    <property type="gene ID" value="GQ55_8G143900"/>
</dbReference>
<name>A0A2T7CNA8_9POAL</name>
<proteinExistence type="predicted"/>
<dbReference type="InterPro" id="IPR055357">
    <property type="entry name" value="LRR_At1g61320_AtMIF1"/>
</dbReference>